<evidence type="ECO:0000313" key="2">
    <source>
        <dbReference type="Proteomes" id="UP000694865"/>
    </source>
</evidence>
<dbReference type="Proteomes" id="UP000694865">
    <property type="component" value="Unplaced"/>
</dbReference>
<accession>A0ABM0MEV5</accession>
<protein>
    <submittedName>
        <fullName evidence="3">Cell wall protein DAN4-like</fullName>
    </submittedName>
</protein>
<sequence>MHHSIQETLPASTTLGNDQQSLNTITSSEPTQHSSTDILTDGTNLQSTTVLSQNTAILSPTWNPVNTKEITVNYKTEVTQLHHSTQETLPVSTSLGNDQQTLNTITSSEPTQQSSTDIFTAVTDLKNTTVFSHTTGILFPTWSPQNTKQTTANYKTEVTDLHYFTDKTITDILTDVTDLQSTTVLSHNSEIPTSTPYPELTTTSHQTEMTSAPLSTNIGTQSHGTTIPATTIDTHSISNTKYDRRSTHTHYSGNNHHINYSNAYHGQVDLSNINIH</sequence>
<organism evidence="2 3">
    <name type="scientific">Saccoglossus kowalevskii</name>
    <name type="common">Acorn worm</name>
    <dbReference type="NCBI Taxonomy" id="10224"/>
    <lineage>
        <taxon>Eukaryota</taxon>
        <taxon>Metazoa</taxon>
        <taxon>Hemichordata</taxon>
        <taxon>Enteropneusta</taxon>
        <taxon>Harrimaniidae</taxon>
        <taxon>Saccoglossus</taxon>
    </lineage>
</organism>
<feature type="region of interest" description="Disordered" evidence="1">
    <location>
        <begin position="1"/>
        <end position="40"/>
    </location>
</feature>
<keyword evidence="2" id="KW-1185">Reference proteome</keyword>
<evidence type="ECO:0000313" key="3">
    <source>
        <dbReference type="RefSeq" id="XP_006818546.1"/>
    </source>
</evidence>
<proteinExistence type="predicted"/>
<dbReference type="GeneID" id="102802107"/>
<name>A0ABM0MEV5_SACKO</name>
<gene>
    <name evidence="3" type="primary">LOC102802107</name>
</gene>
<dbReference type="RefSeq" id="XP_006818546.1">
    <property type="nucleotide sequence ID" value="XM_006818483.1"/>
</dbReference>
<reference evidence="3" key="1">
    <citation type="submission" date="2025-08" db="UniProtKB">
        <authorList>
            <consortium name="RefSeq"/>
        </authorList>
    </citation>
    <scope>IDENTIFICATION</scope>
    <source>
        <tissue evidence="3">Testes</tissue>
    </source>
</reference>
<evidence type="ECO:0000256" key="1">
    <source>
        <dbReference type="SAM" id="MobiDB-lite"/>
    </source>
</evidence>